<sequence length="735" mass="81334">MGYIVGVLDGADIGVIVGYFAIVIGVGVWVNGFLLCSLYQFSVIMLQPWKCWWLFPRWSVNELGSSKLTKLVNSHFKVGASLFASNIGSGHFIGLAGSGAASGIAVGVFELSAVFSLVLLAWMFVPVYTATGVYTMPEYLKKRFGGVRLQTYLACMALILYVFTKISADLYAGAIFIDQALSLNLYIAIILLLIISGLFTILGGLTAVIWTDAIQTVLMVAGAVYLMVSVPGSFSPSYHHSAGRSSKSFFCLFFTVFSLPMRLAFIHVGGFQSMVTKYFNAIPSSTRLHQIPQGTTVPNSKTPPNNTYDSYLQCGIPNEDAFHMFREAEDPDLPWTGVIFGLTISNIWYWCTDQVIVQRTLSAKNLTHAKGGCLLAGVLKLLPLWLLVFPGMIARILFVDEVGCSDPEVCKRVCGKERGCTDIAYTRLVLKLLPSGARGLMLAVMIASLVSSLTSIFNSSSTLFTMDIWRRFRPRARSAELMVVGRVSTFVLIGISIAWIPIVQASSELFHYIQSVTSYLAPPVCGVFLLAVFWPRFNEQGAFYALIVGLAVGIIRFVWEAVYSRAACGEVREETIAQKMITKIHYLHFGIILLFISCAVGVTISLLTKPLPEKYTLGMTYWTRNYKPNEAKQANDDLNDHQYSVEETEDPACIHAFVDVEPEESNMETPKAKYPWYKRVVYWICGIETSPTAENDTVIEELTLSIDEKPKWVLINEIAAVTLMVAVACLWGFFA</sequence>
<dbReference type="Gene3D" id="1.20.1730.10">
    <property type="entry name" value="Sodium/glucose cotransporter"/>
    <property type="match status" value="2"/>
</dbReference>
<dbReference type="OrthoDB" id="6132759at2759"/>
<feature type="transmembrane region" description="Helical" evidence="7">
    <location>
        <begin position="208"/>
        <end position="228"/>
    </location>
</feature>
<keyword evidence="9" id="KW-1185">Reference proteome</keyword>
<dbReference type="Pfam" id="PF00474">
    <property type="entry name" value="SSF"/>
    <property type="match status" value="2"/>
</dbReference>
<dbReference type="InterPro" id="IPR018212">
    <property type="entry name" value="Na/solute_symporter_CS"/>
</dbReference>
<feature type="transmembrane region" description="Helical" evidence="7">
    <location>
        <begin position="145"/>
        <end position="163"/>
    </location>
</feature>
<dbReference type="GO" id="GO:0005886">
    <property type="term" value="C:plasma membrane"/>
    <property type="evidence" value="ECO:0007669"/>
    <property type="project" value="TreeGrafter"/>
</dbReference>
<proteinExistence type="inferred from homology"/>
<comment type="similarity">
    <text evidence="2 6">Belongs to the sodium:solute symporter (SSF) (TC 2.A.21) family.</text>
</comment>
<evidence type="ECO:0000256" key="3">
    <source>
        <dbReference type="ARBA" id="ARBA00022692"/>
    </source>
</evidence>
<feature type="transmembrane region" description="Helical" evidence="7">
    <location>
        <begin position="440"/>
        <end position="460"/>
    </location>
</feature>
<feature type="transmembrane region" description="Helical" evidence="7">
    <location>
        <begin position="372"/>
        <end position="398"/>
    </location>
</feature>
<dbReference type="Proteomes" id="UP000728185">
    <property type="component" value="Unassembled WGS sequence"/>
</dbReference>
<evidence type="ECO:0000313" key="8">
    <source>
        <dbReference type="EMBL" id="KAA0197938.1"/>
    </source>
</evidence>
<dbReference type="PANTHER" id="PTHR11819:SF195">
    <property type="entry name" value="SODIUM_GLUCOSE COTRANSPORTER 4"/>
    <property type="match status" value="1"/>
</dbReference>
<gene>
    <name evidence="8" type="ORF">FBUS_06281</name>
</gene>
<evidence type="ECO:0000256" key="1">
    <source>
        <dbReference type="ARBA" id="ARBA00004141"/>
    </source>
</evidence>
<dbReference type="EMBL" id="LUCM01002052">
    <property type="protein sequence ID" value="KAA0197938.1"/>
    <property type="molecule type" value="Genomic_DNA"/>
</dbReference>
<dbReference type="InterPro" id="IPR038377">
    <property type="entry name" value="Na/Glc_symporter_sf"/>
</dbReference>
<accession>A0A8E0VQ27</accession>
<dbReference type="GO" id="GO:0005412">
    <property type="term" value="F:D-glucose:sodium symporter activity"/>
    <property type="evidence" value="ECO:0007669"/>
    <property type="project" value="TreeGrafter"/>
</dbReference>
<feature type="transmembrane region" description="Helical" evidence="7">
    <location>
        <begin position="512"/>
        <end position="534"/>
    </location>
</feature>
<dbReference type="PROSITE" id="PS00457">
    <property type="entry name" value="NA_SOLUT_SYMP_2"/>
    <property type="match status" value="1"/>
</dbReference>
<feature type="transmembrane region" description="Helical" evidence="7">
    <location>
        <begin position="183"/>
        <end position="202"/>
    </location>
</feature>
<feature type="transmembrane region" description="Helical" evidence="7">
    <location>
        <begin position="16"/>
        <end position="39"/>
    </location>
</feature>
<dbReference type="NCBIfam" id="TIGR00813">
    <property type="entry name" value="sss"/>
    <property type="match status" value="1"/>
</dbReference>
<comment type="caution">
    <text evidence="8">The sequence shown here is derived from an EMBL/GenBank/DDBJ whole genome shotgun (WGS) entry which is preliminary data.</text>
</comment>
<evidence type="ECO:0000256" key="4">
    <source>
        <dbReference type="ARBA" id="ARBA00022989"/>
    </source>
</evidence>
<dbReference type="PANTHER" id="PTHR11819">
    <property type="entry name" value="SOLUTE CARRIER FAMILY 5"/>
    <property type="match status" value="1"/>
</dbReference>
<evidence type="ECO:0000256" key="6">
    <source>
        <dbReference type="RuleBase" id="RU362091"/>
    </source>
</evidence>
<keyword evidence="5 7" id="KW-0472">Membrane</keyword>
<evidence type="ECO:0000256" key="2">
    <source>
        <dbReference type="ARBA" id="ARBA00006434"/>
    </source>
</evidence>
<name>A0A8E0VQ27_9TREM</name>
<evidence type="ECO:0000256" key="5">
    <source>
        <dbReference type="ARBA" id="ARBA00023136"/>
    </source>
</evidence>
<comment type="subcellular location">
    <subcellularLocation>
        <location evidence="1">Membrane</location>
        <topology evidence="1">Multi-pass membrane protein</topology>
    </subcellularLocation>
</comment>
<reference evidence="8" key="1">
    <citation type="submission" date="2019-05" db="EMBL/GenBank/DDBJ databases">
        <title>Annotation for the trematode Fasciolopsis buski.</title>
        <authorList>
            <person name="Choi Y.-J."/>
        </authorList>
    </citation>
    <scope>NUCLEOTIDE SEQUENCE</scope>
    <source>
        <strain evidence="8">HT</strain>
        <tissue evidence="8">Whole worm</tissue>
    </source>
</reference>
<feature type="transmembrane region" description="Helical" evidence="7">
    <location>
        <begin position="541"/>
        <end position="559"/>
    </location>
</feature>
<feature type="transmembrane region" description="Helical" evidence="7">
    <location>
        <begin position="481"/>
        <end position="500"/>
    </location>
</feature>
<protein>
    <submittedName>
        <fullName evidence="8">Sodium:myo inositol cotransporter</fullName>
    </submittedName>
</protein>
<feature type="transmembrane region" description="Helical" evidence="7">
    <location>
        <begin position="333"/>
        <end position="351"/>
    </location>
</feature>
<feature type="transmembrane region" description="Helical" evidence="7">
    <location>
        <begin position="104"/>
        <end position="125"/>
    </location>
</feature>
<dbReference type="InterPro" id="IPR001734">
    <property type="entry name" value="Na/solute_symporter"/>
</dbReference>
<feature type="transmembrane region" description="Helical" evidence="7">
    <location>
        <begin position="249"/>
        <end position="268"/>
    </location>
</feature>
<keyword evidence="3 7" id="KW-0812">Transmembrane</keyword>
<keyword evidence="4 7" id="KW-1133">Transmembrane helix</keyword>
<evidence type="ECO:0000313" key="9">
    <source>
        <dbReference type="Proteomes" id="UP000728185"/>
    </source>
</evidence>
<evidence type="ECO:0000256" key="7">
    <source>
        <dbReference type="SAM" id="Phobius"/>
    </source>
</evidence>
<dbReference type="AlphaFoldDB" id="A0A8E0VQ27"/>
<feature type="transmembrane region" description="Helical" evidence="7">
    <location>
        <begin position="712"/>
        <end position="734"/>
    </location>
</feature>
<feature type="transmembrane region" description="Helical" evidence="7">
    <location>
        <begin position="586"/>
        <end position="607"/>
    </location>
</feature>
<dbReference type="PROSITE" id="PS50283">
    <property type="entry name" value="NA_SOLUT_SYMP_3"/>
    <property type="match status" value="1"/>
</dbReference>
<organism evidence="8 9">
    <name type="scientific">Fasciolopsis buskii</name>
    <dbReference type="NCBI Taxonomy" id="27845"/>
    <lineage>
        <taxon>Eukaryota</taxon>
        <taxon>Metazoa</taxon>
        <taxon>Spiralia</taxon>
        <taxon>Lophotrochozoa</taxon>
        <taxon>Platyhelminthes</taxon>
        <taxon>Trematoda</taxon>
        <taxon>Digenea</taxon>
        <taxon>Plagiorchiida</taxon>
        <taxon>Echinostomata</taxon>
        <taxon>Echinostomatoidea</taxon>
        <taxon>Fasciolidae</taxon>
        <taxon>Fasciolopsis</taxon>
    </lineage>
</organism>